<evidence type="ECO:0000313" key="4">
    <source>
        <dbReference type="EMBL" id="KAH3804260.1"/>
    </source>
</evidence>
<dbReference type="EMBL" id="JAIWYP010000006">
    <property type="protein sequence ID" value="KAH3804260.1"/>
    <property type="molecule type" value="Genomic_DNA"/>
</dbReference>
<dbReference type="Proteomes" id="UP000828390">
    <property type="component" value="Unassembled WGS sequence"/>
</dbReference>
<dbReference type="AlphaFoldDB" id="A0A9D4JA74"/>
<name>A0A9D4JA74_DREPO</name>
<organism evidence="4 5">
    <name type="scientific">Dreissena polymorpha</name>
    <name type="common">Zebra mussel</name>
    <name type="synonym">Mytilus polymorpha</name>
    <dbReference type="NCBI Taxonomy" id="45954"/>
    <lineage>
        <taxon>Eukaryota</taxon>
        <taxon>Metazoa</taxon>
        <taxon>Spiralia</taxon>
        <taxon>Lophotrochozoa</taxon>
        <taxon>Mollusca</taxon>
        <taxon>Bivalvia</taxon>
        <taxon>Autobranchia</taxon>
        <taxon>Heteroconchia</taxon>
        <taxon>Euheterodonta</taxon>
        <taxon>Imparidentia</taxon>
        <taxon>Neoheterodontei</taxon>
        <taxon>Myida</taxon>
        <taxon>Dreissenoidea</taxon>
        <taxon>Dreissenidae</taxon>
        <taxon>Dreissena</taxon>
    </lineage>
</organism>
<feature type="domain" description="DDE Tnp4" evidence="3">
    <location>
        <begin position="2"/>
        <end position="48"/>
    </location>
</feature>
<keyword evidence="2" id="KW-0479">Metal-binding</keyword>
<keyword evidence="5" id="KW-1185">Reference proteome</keyword>
<dbReference type="Pfam" id="PF13359">
    <property type="entry name" value="DDE_Tnp_4"/>
    <property type="match status" value="1"/>
</dbReference>
<dbReference type="GO" id="GO:0046872">
    <property type="term" value="F:metal ion binding"/>
    <property type="evidence" value="ECO:0007669"/>
    <property type="project" value="UniProtKB-KW"/>
</dbReference>
<protein>
    <recommendedName>
        <fullName evidence="3">DDE Tnp4 domain-containing protein</fullName>
    </recommendedName>
</protein>
<reference evidence="4" key="2">
    <citation type="submission" date="2020-11" db="EMBL/GenBank/DDBJ databases">
        <authorList>
            <person name="McCartney M.A."/>
            <person name="Auch B."/>
            <person name="Kono T."/>
            <person name="Mallez S."/>
            <person name="Becker A."/>
            <person name="Gohl D.M."/>
            <person name="Silverstein K.A.T."/>
            <person name="Koren S."/>
            <person name="Bechman K.B."/>
            <person name="Herman A."/>
            <person name="Abrahante J.E."/>
            <person name="Garbe J."/>
        </authorList>
    </citation>
    <scope>NUCLEOTIDE SEQUENCE</scope>
    <source>
        <strain evidence="4">Duluth1</strain>
        <tissue evidence="4">Whole animal</tissue>
    </source>
</reference>
<evidence type="ECO:0000256" key="1">
    <source>
        <dbReference type="ARBA" id="ARBA00001968"/>
    </source>
</evidence>
<evidence type="ECO:0000259" key="3">
    <source>
        <dbReference type="Pfam" id="PF13359"/>
    </source>
</evidence>
<dbReference type="InterPro" id="IPR027806">
    <property type="entry name" value="HARBI1_dom"/>
</dbReference>
<accession>A0A9D4JA74</accession>
<reference evidence="4" key="1">
    <citation type="journal article" date="2019" name="bioRxiv">
        <title>The Genome of the Zebra Mussel, Dreissena polymorpha: A Resource for Invasive Species Research.</title>
        <authorList>
            <person name="McCartney M.A."/>
            <person name="Auch B."/>
            <person name="Kono T."/>
            <person name="Mallez S."/>
            <person name="Zhang Y."/>
            <person name="Obille A."/>
            <person name="Becker A."/>
            <person name="Abrahante J.E."/>
            <person name="Garbe J."/>
            <person name="Badalamenti J.P."/>
            <person name="Herman A."/>
            <person name="Mangelson H."/>
            <person name="Liachko I."/>
            <person name="Sullivan S."/>
            <person name="Sone E.D."/>
            <person name="Koren S."/>
            <person name="Silverstein K.A.T."/>
            <person name="Beckman K.B."/>
            <person name="Gohl D.M."/>
        </authorList>
    </citation>
    <scope>NUCLEOTIDE SEQUENCE</scope>
    <source>
        <strain evidence="4">Duluth1</strain>
        <tissue evidence="4">Whole animal</tissue>
    </source>
</reference>
<comment type="cofactor">
    <cofactor evidence="1">
        <name>a divalent metal cation</name>
        <dbReference type="ChEBI" id="CHEBI:60240"/>
    </cofactor>
</comment>
<comment type="caution">
    <text evidence="4">The sequence shown here is derived from an EMBL/GenBank/DDBJ whole genome shotgun (WGS) entry which is preliminary data.</text>
</comment>
<gene>
    <name evidence="4" type="ORF">DPMN_132544</name>
</gene>
<proteinExistence type="predicted"/>
<evidence type="ECO:0000256" key="2">
    <source>
        <dbReference type="ARBA" id="ARBA00022723"/>
    </source>
</evidence>
<sequence>MCRKGFHALNCQAVSSPDLKFLDVVARWPGSTHDAAIFENSRLKDYLDNFLGTVVMLSRGIC</sequence>
<evidence type="ECO:0000313" key="5">
    <source>
        <dbReference type="Proteomes" id="UP000828390"/>
    </source>
</evidence>